<gene>
    <name evidence="1" type="ORF">WM2015_2746</name>
</gene>
<dbReference type="RefSeq" id="WP_049726613.1">
    <property type="nucleotide sequence ID" value="NZ_CP012154.1"/>
</dbReference>
<accession>A0A0K0XZI7</accession>
<sequence length="486" mass="52647">MPTPGLDFDDWLLTESVRRREERVGRWPDDAAAVTLATRAGSDLSDRLVARARALPGSEAAKADIRSLHHRARQFIGLLVVLGLLLGWLAARTSTLDRELDLLLAGATLIGLPTLMLLLWLVLMPISARWRSSASPRLALLHRALAWSGPRLFDSELAGELAQSASSALSTPAGRWWLGLSSHLLWLAYSAGAILALTIYFSVAQYDLSWGTTILSESTVIGLIQALAGFPAQIGLMPILDEAFIERGRVGQLAGADRALWAHFLMVLMLVYVALPRLLLVLLSWIFCRRAARRMGLDTGRAGYLRLQADLMPDGRSVRRLGEAPTPTPRRPRRRSAAADGPAVLIGVELAAGIEARLAEALGDRVTDLGPVSSRTQRHAVEQALKGLKSPPPLLVAVCSLLRTPDTGTSRLLDRLADASRSALLLVLVDGAQLTARGDDRTARREDWTRLAEQVGGDWIEIEASDVWPGEFEALAARIDSAKGGA</sequence>
<name>A0A0K0XZI7_9GAMM</name>
<dbReference type="Pfam" id="PF11067">
    <property type="entry name" value="DUF2868"/>
    <property type="match status" value="1"/>
</dbReference>
<evidence type="ECO:0000313" key="1">
    <source>
        <dbReference type="EMBL" id="AKS43103.1"/>
    </source>
</evidence>
<dbReference type="EMBL" id="CP012154">
    <property type="protein sequence ID" value="AKS43103.1"/>
    <property type="molecule type" value="Genomic_DNA"/>
</dbReference>
<evidence type="ECO:0000313" key="2">
    <source>
        <dbReference type="Proteomes" id="UP000066624"/>
    </source>
</evidence>
<organism evidence="1 2">
    <name type="scientific">Wenzhouxiangella marina</name>
    <dbReference type="NCBI Taxonomy" id="1579979"/>
    <lineage>
        <taxon>Bacteria</taxon>
        <taxon>Pseudomonadati</taxon>
        <taxon>Pseudomonadota</taxon>
        <taxon>Gammaproteobacteria</taxon>
        <taxon>Chromatiales</taxon>
        <taxon>Wenzhouxiangellaceae</taxon>
        <taxon>Wenzhouxiangella</taxon>
    </lineage>
</organism>
<reference evidence="1 2" key="1">
    <citation type="submission" date="2015-07" db="EMBL/GenBank/DDBJ databases">
        <authorList>
            <person name="Noorani M."/>
        </authorList>
    </citation>
    <scope>NUCLEOTIDE SEQUENCE [LARGE SCALE GENOMIC DNA]</scope>
    <source>
        <strain evidence="1 2">KCTC 42284</strain>
    </source>
</reference>
<keyword evidence="2" id="KW-1185">Reference proteome</keyword>
<protein>
    <submittedName>
        <fullName evidence="1">Uncharacterized protein</fullName>
    </submittedName>
</protein>
<dbReference type="Proteomes" id="UP000066624">
    <property type="component" value="Chromosome"/>
</dbReference>
<dbReference type="AlphaFoldDB" id="A0A0K0XZI7"/>
<proteinExistence type="predicted"/>
<dbReference type="OrthoDB" id="6210861at2"/>
<dbReference type="KEGG" id="wma:WM2015_2746"/>
<dbReference type="STRING" id="1579979.WM2015_2746"/>
<dbReference type="InterPro" id="IPR021296">
    <property type="entry name" value="DUF2868"/>
</dbReference>